<feature type="coiled-coil region" evidence="1">
    <location>
        <begin position="37"/>
        <end position="67"/>
    </location>
</feature>
<sequence length="74" mass="8586">MNPTATTTTSSYSSFRTDLYKDVNTLIEERNQIKIGYTVLERETSALKQQVANFEKMEQQRQRAEEDKRKVAPA</sequence>
<dbReference type="AlphaFoldDB" id="A0A9P7XP80"/>
<name>A0A9P7XP80_9FUNG</name>
<evidence type="ECO:0000313" key="3">
    <source>
        <dbReference type="Proteomes" id="UP000707451"/>
    </source>
</evidence>
<dbReference type="EMBL" id="JAHRHY010000016">
    <property type="protein sequence ID" value="KAG9063494.1"/>
    <property type="molecule type" value="Genomic_DNA"/>
</dbReference>
<reference evidence="2" key="1">
    <citation type="submission" date="2021-06" db="EMBL/GenBank/DDBJ databases">
        <title>Genome Sequence of Mortierella hyaline Strain SCG-10, a Cold-Adapted, Nitrate-Reducing Fungus Isolated from Soil in Minnesota, USA.</title>
        <authorList>
            <person name="Aldossari N."/>
        </authorList>
    </citation>
    <scope>NUCLEOTIDE SEQUENCE</scope>
    <source>
        <strain evidence="2">SCG-10</strain>
    </source>
</reference>
<protein>
    <submittedName>
        <fullName evidence="2">Uncharacterized protein</fullName>
    </submittedName>
</protein>
<organism evidence="2 3">
    <name type="scientific">Linnemannia hyalina</name>
    <dbReference type="NCBI Taxonomy" id="64524"/>
    <lineage>
        <taxon>Eukaryota</taxon>
        <taxon>Fungi</taxon>
        <taxon>Fungi incertae sedis</taxon>
        <taxon>Mucoromycota</taxon>
        <taxon>Mortierellomycotina</taxon>
        <taxon>Mortierellomycetes</taxon>
        <taxon>Mortierellales</taxon>
        <taxon>Mortierellaceae</taxon>
        <taxon>Linnemannia</taxon>
    </lineage>
</organism>
<dbReference type="Proteomes" id="UP000707451">
    <property type="component" value="Unassembled WGS sequence"/>
</dbReference>
<keyword evidence="3" id="KW-1185">Reference proteome</keyword>
<gene>
    <name evidence="2" type="ORF">KI688_004378</name>
</gene>
<accession>A0A9P7XP80</accession>
<keyword evidence="1" id="KW-0175">Coiled coil</keyword>
<proteinExistence type="predicted"/>
<comment type="caution">
    <text evidence="2">The sequence shown here is derived from an EMBL/GenBank/DDBJ whole genome shotgun (WGS) entry which is preliminary data.</text>
</comment>
<evidence type="ECO:0000313" key="2">
    <source>
        <dbReference type="EMBL" id="KAG9063494.1"/>
    </source>
</evidence>
<evidence type="ECO:0000256" key="1">
    <source>
        <dbReference type="SAM" id="Coils"/>
    </source>
</evidence>